<evidence type="ECO:0000313" key="5">
    <source>
        <dbReference type="EMBL" id="PZQ20177.1"/>
    </source>
</evidence>
<evidence type="ECO:0000256" key="1">
    <source>
        <dbReference type="ARBA" id="ARBA00004370"/>
    </source>
</evidence>
<dbReference type="InterPro" id="IPR034746">
    <property type="entry name" value="POTRA"/>
</dbReference>
<organism evidence="5 6">
    <name type="scientific">Sphingopyxis macrogoltabida</name>
    <name type="common">Sphingomonas macrogoltabidus</name>
    <dbReference type="NCBI Taxonomy" id="33050"/>
    <lineage>
        <taxon>Bacteria</taxon>
        <taxon>Pseudomonadati</taxon>
        <taxon>Pseudomonadota</taxon>
        <taxon>Alphaproteobacteria</taxon>
        <taxon>Sphingomonadales</taxon>
        <taxon>Sphingomonadaceae</taxon>
        <taxon>Sphingopyxis</taxon>
    </lineage>
</organism>
<keyword evidence="2" id="KW-0472">Membrane</keyword>
<dbReference type="Gene3D" id="3.10.20.310">
    <property type="entry name" value="membrane protein fhac"/>
    <property type="match status" value="1"/>
</dbReference>
<proteinExistence type="predicted"/>
<evidence type="ECO:0000256" key="2">
    <source>
        <dbReference type="ARBA" id="ARBA00023136"/>
    </source>
</evidence>
<evidence type="ECO:0000259" key="4">
    <source>
        <dbReference type="PROSITE" id="PS51779"/>
    </source>
</evidence>
<feature type="signal peptide" evidence="3">
    <location>
        <begin position="1"/>
        <end position="31"/>
    </location>
</feature>
<accession>A0A2W5MJR3</accession>
<name>A0A2W5MJR3_SPHMC</name>
<evidence type="ECO:0000256" key="3">
    <source>
        <dbReference type="SAM" id="SignalP"/>
    </source>
</evidence>
<dbReference type="GO" id="GO:0019867">
    <property type="term" value="C:outer membrane"/>
    <property type="evidence" value="ECO:0007669"/>
    <property type="project" value="InterPro"/>
</dbReference>
<feature type="non-terminal residue" evidence="5">
    <location>
        <position position="112"/>
    </location>
</feature>
<feature type="chain" id="PRO_5015942875" evidence="3">
    <location>
        <begin position="32"/>
        <end position="112"/>
    </location>
</feature>
<feature type="domain" description="POTRA" evidence="4">
    <location>
        <begin position="51"/>
        <end position="112"/>
    </location>
</feature>
<dbReference type="InterPro" id="IPR010827">
    <property type="entry name" value="BamA/TamA_POTRA"/>
</dbReference>
<protein>
    <submittedName>
        <fullName evidence="5">Outer membrane protein assembly factor BamA</fullName>
    </submittedName>
</protein>
<comment type="caution">
    <text evidence="5">The sequence shown here is derived from an EMBL/GenBank/DDBJ whole genome shotgun (WGS) entry which is preliminary data.</text>
</comment>
<dbReference type="Pfam" id="PF07244">
    <property type="entry name" value="POTRA"/>
    <property type="match status" value="1"/>
</dbReference>
<gene>
    <name evidence="5" type="ORF">DI569_16355</name>
</gene>
<dbReference type="EMBL" id="QFPJ01000082">
    <property type="protein sequence ID" value="PZQ20177.1"/>
    <property type="molecule type" value="Genomic_DNA"/>
</dbReference>
<keyword evidence="3" id="KW-0732">Signal</keyword>
<dbReference type="AlphaFoldDB" id="A0A2W5MJR3"/>
<dbReference type="PROSITE" id="PS51779">
    <property type="entry name" value="POTRA"/>
    <property type="match status" value="1"/>
</dbReference>
<evidence type="ECO:0000313" key="6">
    <source>
        <dbReference type="Proteomes" id="UP000248597"/>
    </source>
</evidence>
<reference evidence="5 6" key="1">
    <citation type="submission" date="2017-08" db="EMBL/GenBank/DDBJ databases">
        <title>Infants hospitalized years apart are colonized by the same room-sourced microbial strains.</title>
        <authorList>
            <person name="Brooks B."/>
            <person name="Olm M.R."/>
            <person name="Firek B.A."/>
            <person name="Baker R."/>
            <person name="Thomas B.C."/>
            <person name="Morowitz M.J."/>
            <person name="Banfield J.F."/>
        </authorList>
    </citation>
    <scope>NUCLEOTIDE SEQUENCE [LARGE SCALE GENOMIC DNA]</scope>
    <source>
        <strain evidence="5">S2_005_003_R2_47</strain>
    </source>
</reference>
<dbReference type="Proteomes" id="UP000248597">
    <property type="component" value="Unassembled WGS sequence"/>
</dbReference>
<comment type="subcellular location">
    <subcellularLocation>
        <location evidence="1">Membrane</location>
    </subcellularLocation>
</comment>
<sequence length="112" mass="12135">MVSHKFSARTQLSAFLMAGTMLAWPAAPLMAQQVAPPVVPAPSVEAQPTASTVKSITITGNQRLEAQTILSYLRLRVGQTYDRATLDQALKDLAATELFRDYQITDNDGALT</sequence>